<sequence>MAIEDLPGFDKELVYALVAFWVGALFYGQSTDVPLHAFIVNRLLQGAYFTFFVNAFTGIIKRWGQTSWVFFAGICVMFLPTTLDMWKLAICFNMPLRADKGELIKLLWAYSRWDMFGHTVLQNTVIWTADILAIYRCYVIWSKNWKVIVVLSILIAAAISKGIVGMHFFLHQEKRFLFKPVMVFLRLCYPPPSLLQNIITTGLMSYKIWKQDRLSRASGVRGQSGGGRISLSTVNHIIWESGSVYTVIILISSVAYQTLHRSYQIIQAAMVSSSSMVFVILAVTMNKARKQTTQVPSFVFPSFAQSIMLQQPVTATFESRLSRRASSGSAKSERIFGQSLPLQGTSKARRISS</sequence>
<comment type="caution">
    <text evidence="3">The sequence shown here is derived from an EMBL/GenBank/DDBJ whole genome shotgun (WGS) entry which is preliminary data.</text>
</comment>
<feature type="transmembrane region" description="Helical" evidence="2">
    <location>
        <begin position="237"/>
        <end position="259"/>
    </location>
</feature>
<evidence type="ECO:0000256" key="1">
    <source>
        <dbReference type="SAM" id="MobiDB-lite"/>
    </source>
</evidence>
<protein>
    <submittedName>
        <fullName evidence="3">Uncharacterized protein</fullName>
    </submittedName>
</protein>
<accession>A0A4Y7SFP9</accession>
<feature type="transmembrane region" description="Helical" evidence="2">
    <location>
        <begin position="147"/>
        <end position="169"/>
    </location>
</feature>
<organism evidence="3 4">
    <name type="scientific">Coprinellus micaceus</name>
    <name type="common">Glistening ink-cap mushroom</name>
    <name type="synonym">Coprinus micaceus</name>
    <dbReference type="NCBI Taxonomy" id="71717"/>
    <lineage>
        <taxon>Eukaryota</taxon>
        <taxon>Fungi</taxon>
        <taxon>Dikarya</taxon>
        <taxon>Basidiomycota</taxon>
        <taxon>Agaricomycotina</taxon>
        <taxon>Agaricomycetes</taxon>
        <taxon>Agaricomycetidae</taxon>
        <taxon>Agaricales</taxon>
        <taxon>Agaricineae</taxon>
        <taxon>Psathyrellaceae</taxon>
        <taxon>Coprinellus</taxon>
    </lineage>
</organism>
<feature type="transmembrane region" description="Helical" evidence="2">
    <location>
        <begin position="68"/>
        <end position="95"/>
    </location>
</feature>
<feature type="transmembrane region" description="Helical" evidence="2">
    <location>
        <begin position="115"/>
        <end position="135"/>
    </location>
</feature>
<dbReference type="OrthoDB" id="3346544at2759"/>
<reference evidence="3 4" key="1">
    <citation type="journal article" date="2019" name="Nat. Ecol. Evol.">
        <title>Megaphylogeny resolves global patterns of mushroom evolution.</title>
        <authorList>
            <person name="Varga T."/>
            <person name="Krizsan K."/>
            <person name="Foldi C."/>
            <person name="Dima B."/>
            <person name="Sanchez-Garcia M."/>
            <person name="Sanchez-Ramirez S."/>
            <person name="Szollosi G.J."/>
            <person name="Szarkandi J.G."/>
            <person name="Papp V."/>
            <person name="Albert L."/>
            <person name="Andreopoulos W."/>
            <person name="Angelini C."/>
            <person name="Antonin V."/>
            <person name="Barry K.W."/>
            <person name="Bougher N.L."/>
            <person name="Buchanan P."/>
            <person name="Buyck B."/>
            <person name="Bense V."/>
            <person name="Catcheside P."/>
            <person name="Chovatia M."/>
            <person name="Cooper J."/>
            <person name="Damon W."/>
            <person name="Desjardin D."/>
            <person name="Finy P."/>
            <person name="Geml J."/>
            <person name="Haridas S."/>
            <person name="Hughes K."/>
            <person name="Justo A."/>
            <person name="Karasinski D."/>
            <person name="Kautmanova I."/>
            <person name="Kiss B."/>
            <person name="Kocsube S."/>
            <person name="Kotiranta H."/>
            <person name="LaButti K.M."/>
            <person name="Lechner B.E."/>
            <person name="Liimatainen K."/>
            <person name="Lipzen A."/>
            <person name="Lukacs Z."/>
            <person name="Mihaltcheva S."/>
            <person name="Morgado L.N."/>
            <person name="Niskanen T."/>
            <person name="Noordeloos M.E."/>
            <person name="Ohm R.A."/>
            <person name="Ortiz-Santana B."/>
            <person name="Ovrebo C."/>
            <person name="Racz N."/>
            <person name="Riley R."/>
            <person name="Savchenko A."/>
            <person name="Shiryaev A."/>
            <person name="Soop K."/>
            <person name="Spirin V."/>
            <person name="Szebenyi C."/>
            <person name="Tomsovsky M."/>
            <person name="Tulloss R.E."/>
            <person name="Uehling J."/>
            <person name="Grigoriev I.V."/>
            <person name="Vagvolgyi C."/>
            <person name="Papp T."/>
            <person name="Martin F.M."/>
            <person name="Miettinen O."/>
            <person name="Hibbett D.S."/>
            <person name="Nagy L.G."/>
        </authorList>
    </citation>
    <scope>NUCLEOTIDE SEQUENCE [LARGE SCALE GENOMIC DNA]</scope>
    <source>
        <strain evidence="3 4">FP101781</strain>
    </source>
</reference>
<evidence type="ECO:0000313" key="3">
    <source>
        <dbReference type="EMBL" id="TEB20694.1"/>
    </source>
</evidence>
<proteinExistence type="predicted"/>
<name>A0A4Y7SFP9_COPMI</name>
<keyword evidence="2" id="KW-1133">Transmembrane helix</keyword>
<evidence type="ECO:0000313" key="4">
    <source>
        <dbReference type="Proteomes" id="UP000298030"/>
    </source>
</evidence>
<keyword evidence="2" id="KW-0472">Membrane</keyword>
<feature type="transmembrane region" description="Helical" evidence="2">
    <location>
        <begin position="12"/>
        <end position="29"/>
    </location>
</feature>
<feature type="transmembrane region" description="Helical" evidence="2">
    <location>
        <begin position="35"/>
        <end position="56"/>
    </location>
</feature>
<keyword evidence="4" id="KW-1185">Reference proteome</keyword>
<dbReference type="EMBL" id="QPFP01000133">
    <property type="protein sequence ID" value="TEB20694.1"/>
    <property type="molecule type" value="Genomic_DNA"/>
</dbReference>
<dbReference type="AlphaFoldDB" id="A0A4Y7SFP9"/>
<dbReference type="Proteomes" id="UP000298030">
    <property type="component" value="Unassembled WGS sequence"/>
</dbReference>
<feature type="transmembrane region" description="Helical" evidence="2">
    <location>
        <begin position="265"/>
        <end position="284"/>
    </location>
</feature>
<feature type="region of interest" description="Disordered" evidence="1">
    <location>
        <begin position="328"/>
        <end position="353"/>
    </location>
</feature>
<gene>
    <name evidence="3" type="ORF">FA13DRAFT_1800686</name>
</gene>
<feature type="transmembrane region" description="Helical" evidence="2">
    <location>
        <begin position="189"/>
        <end position="209"/>
    </location>
</feature>
<keyword evidence="2" id="KW-0812">Transmembrane</keyword>
<evidence type="ECO:0000256" key="2">
    <source>
        <dbReference type="SAM" id="Phobius"/>
    </source>
</evidence>